<protein>
    <submittedName>
        <fullName evidence="1">Uncharacterized protein</fullName>
    </submittedName>
</protein>
<evidence type="ECO:0000313" key="2">
    <source>
        <dbReference type="Proteomes" id="UP000002407"/>
    </source>
</evidence>
<dbReference type="HOGENOM" id="CLU_3230982_0_0_7"/>
<dbReference type="KEGG" id="cha:CHAB381_1152"/>
<dbReference type="Proteomes" id="UP000002407">
    <property type="component" value="Chromosome"/>
</dbReference>
<evidence type="ECO:0000313" key="1">
    <source>
        <dbReference type="EMBL" id="ABS52230.1"/>
    </source>
</evidence>
<dbReference type="STRING" id="360107.CHAB381_1152"/>
<organism evidence="1 2">
    <name type="scientific">Campylobacter hominis (strain ATCC BAA-381 / DSM 21671 / CCUG 45161 / LMG 19568 / NCTC 13146 / CH001A)</name>
    <dbReference type="NCBI Taxonomy" id="360107"/>
    <lineage>
        <taxon>Bacteria</taxon>
        <taxon>Pseudomonadati</taxon>
        <taxon>Campylobacterota</taxon>
        <taxon>Epsilonproteobacteria</taxon>
        <taxon>Campylobacterales</taxon>
        <taxon>Campylobacteraceae</taxon>
        <taxon>Campylobacter</taxon>
    </lineage>
</organism>
<dbReference type="EMBL" id="CP000776">
    <property type="protein sequence ID" value="ABS52230.1"/>
    <property type="molecule type" value="Genomic_DNA"/>
</dbReference>
<proteinExistence type="predicted"/>
<sequence>MVDYRYPEKIYLKNKNMTLKEFQDIEYEKYINENRGKNGKSLK</sequence>
<dbReference type="AlphaFoldDB" id="A7I2G7"/>
<keyword evidence="2" id="KW-1185">Reference proteome</keyword>
<gene>
    <name evidence="1" type="ordered locus">CHAB381_1152</name>
</gene>
<name>A7I2G7_CAMHC</name>
<reference evidence="2" key="1">
    <citation type="submission" date="2007-07" db="EMBL/GenBank/DDBJ databases">
        <title>Complete genome sequence of Campylobacter hominis ATCC BAA-381, a commensal isolated from the human gastrointestinal tract.</title>
        <authorList>
            <person name="Fouts D.E."/>
            <person name="Mongodin E.F."/>
            <person name="Puiu D."/>
            <person name="Sebastian Y."/>
            <person name="Miller W.G."/>
            <person name="Mandrell R.E."/>
            <person name="Nelson K.E."/>
        </authorList>
    </citation>
    <scope>NUCLEOTIDE SEQUENCE [LARGE SCALE GENOMIC DNA]</scope>
    <source>
        <strain evidence="2">ATCC BAA-381 / LMG 19568 / NCTC 13146 / CH001A</strain>
    </source>
</reference>
<accession>A7I2G7</accession>
<dbReference type="RefSeq" id="WP_012109007.1">
    <property type="nucleotide sequence ID" value="NC_009714.1"/>
</dbReference>